<dbReference type="GO" id="GO:0016783">
    <property type="term" value="F:sulfurtransferase activity"/>
    <property type="evidence" value="ECO:0007669"/>
    <property type="project" value="TreeGrafter"/>
</dbReference>
<evidence type="ECO:0000256" key="1">
    <source>
        <dbReference type="ARBA" id="ARBA00022490"/>
    </source>
</evidence>
<keyword evidence="1" id="KW-0963">Cytoplasm</keyword>
<comment type="caution">
    <text evidence="4">The sequence shown here is derived from an EMBL/GenBank/DDBJ whole genome shotgun (WGS) entry which is preliminary data.</text>
</comment>
<dbReference type="GO" id="GO:0000049">
    <property type="term" value="F:tRNA binding"/>
    <property type="evidence" value="ECO:0007669"/>
    <property type="project" value="InterPro"/>
</dbReference>
<evidence type="ECO:0008006" key="6">
    <source>
        <dbReference type="Google" id="ProtNLM"/>
    </source>
</evidence>
<name>A0AAD8RLB9_LOLMU</name>
<gene>
    <name evidence="4" type="ORF">QYE76_000547</name>
</gene>
<evidence type="ECO:0000256" key="3">
    <source>
        <dbReference type="SAM" id="MobiDB-lite"/>
    </source>
</evidence>
<feature type="region of interest" description="Disordered" evidence="3">
    <location>
        <begin position="1"/>
        <end position="21"/>
    </location>
</feature>
<dbReference type="PANTHER" id="PTHR20882">
    <property type="entry name" value="CYTOPLASMIC TRNA 2-THIOLATION PROTEIN 2"/>
    <property type="match status" value="1"/>
</dbReference>
<dbReference type="AlphaFoldDB" id="A0AAD8RLB9"/>
<keyword evidence="5" id="KW-1185">Reference proteome</keyword>
<sequence length="102" mass="9759">MTSCGGGGGGGGCGANCSSSAADDAPEERLARVTISTGAASTCGKCGVGAVVVVAGGVGLCGECLRAHLFGKFKLAVTSNAMVRPTDSVLLAFSGGPASRSY</sequence>
<dbReference type="GO" id="GO:0002143">
    <property type="term" value="P:tRNA wobble position uridine thiolation"/>
    <property type="evidence" value="ECO:0007669"/>
    <property type="project" value="TreeGrafter"/>
</dbReference>
<dbReference type="InterPro" id="IPR019407">
    <property type="entry name" value="CTU2"/>
</dbReference>
<feature type="compositionally biased region" description="Gly residues" evidence="3">
    <location>
        <begin position="1"/>
        <end position="14"/>
    </location>
</feature>
<evidence type="ECO:0000313" key="4">
    <source>
        <dbReference type="EMBL" id="KAK1626232.1"/>
    </source>
</evidence>
<dbReference type="Proteomes" id="UP001231189">
    <property type="component" value="Unassembled WGS sequence"/>
</dbReference>
<dbReference type="InterPro" id="IPR014729">
    <property type="entry name" value="Rossmann-like_a/b/a_fold"/>
</dbReference>
<dbReference type="PANTHER" id="PTHR20882:SF14">
    <property type="entry name" value="CYTOPLASMIC TRNA 2-THIOLATION PROTEIN 2"/>
    <property type="match status" value="1"/>
</dbReference>
<proteinExistence type="predicted"/>
<evidence type="ECO:0000313" key="5">
    <source>
        <dbReference type="Proteomes" id="UP001231189"/>
    </source>
</evidence>
<accession>A0AAD8RLB9</accession>
<keyword evidence="2" id="KW-0819">tRNA processing</keyword>
<dbReference type="EMBL" id="JAUUTY010000005">
    <property type="protein sequence ID" value="KAK1626232.1"/>
    <property type="molecule type" value="Genomic_DNA"/>
</dbReference>
<organism evidence="4 5">
    <name type="scientific">Lolium multiflorum</name>
    <name type="common">Italian ryegrass</name>
    <name type="synonym">Lolium perenne subsp. multiflorum</name>
    <dbReference type="NCBI Taxonomy" id="4521"/>
    <lineage>
        <taxon>Eukaryota</taxon>
        <taxon>Viridiplantae</taxon>
        <taxon>Streptophyta</taxon>
        <taxon>Embryophyta</taxon>
        <taxon>Tracheophyta</taxon>
        <taxon>Spermatophyta</taxon>
        <taxon>Magnoliopsida</taxon>
        <taxon>Liliopsida</taxon>
        <taxon>Poales</taxon>
        <taxon>Poaceae</taxon>
        <taxon>BOP clade</taxon>
        <taxon>Pooideae</taxon>
        <taxon>Poodae</taxon>
        <taxon>Poeae</taxon>
        <taxon>Poeae Chloroplast Group 2 (Poeae type)</taxon>
        <taxon>Loliodinae</taxon>
        <taxon>Loliinae</taxon>
        <taxon>Lolium</taxon>
    </lineage>
</organism>
<dbReference type="Gene3D" id="3.40.50.620">
    <property type="entry name" value="HUPs"/>
    <property type="match status" value="1"/>
</dbReference>
<protein>
    <recommendedName>
        <fullName evidence="6">Cytoplasmic tRNA 2-thiolation protein 2</fullName>
    </recommendedName>
</protein>
<reference evidence="4" key="1">
    <citation type="submission" date="2023-07" db="EMBL/GenBank/DDBJ databases">
        <title>A chromosome-level genome assembly of Lolium multiflorum.</title>
        <authorList>
            <person name="Chen Y."/>
            <person name="Copetti D."/>
            <person name="Kolliker R."/>
            <person name="Studer B."/>
        </authorList>
    </citation>
    <scope>NUCLEOTIDE SEQUENCE</scope>
    <source>
        <strain evidence="4">02402/16</strain>
        <tissue evidence="4">Leaf</tissue>
    </source>
</reference>
<dbReference type="GO" id="GO:0005829">
    <property type="term" value="C:cytosol"/>
    <property type="evidence" value="ECO:0007669"/>
    <property type="project" value="TreeGrafter"/>
</dbReference>
<evidence type="ECO:0000256" key="2">
    <source>
        <dbReference type="ARBA" id="ARBA00022694"/>
    </source>
</evidence>